<evidence type="ECO:0000256" key="1">
    <source>
        <dbReference type="ARBA" id="ARBA00004141"/>
    </source>
</evidence>
<evidence type="ECO:0000313" key="10">
    <source>
        <dbReference type="Proteomes" id="UP001356308"/>
    </source>
</evidence>
<feature type="transmembrane region" description="Helical" evidence="7">
    <location>
        <begin position="106"/>
        <end position="125"/>
    </location>
</feature>
<feature type="transmembrane region" description="Helical" evidence="7">
    <location>
        <begin position="38"/>
        <end position="55"/>
    </location>
</feature>
<evidence type="ECO:0000313" key="9">
    <source>
        <dbReference type="EMBL" id="MEE1975178.1"/>
    </source>
</evidence>
<evidence type="ECO:0000256" key="4">
    <source>
        <dbReference type="ARBA" id="ARBA00022692"/>
    </source>
</evidence>
<comment type="similarity">
    <text evidence="2">Belongs to the bacterial sugar transferase family.</text>
</comment>
<feature type="domain" description="Bacterial sugar transferase" evidence="8">
    <location>
        <begin position="260"/>
        <end position="444"/>
    </location>
</feature>
<comment type="caution">
    <text evidence="9">The sequence shown here is derived from an EMBL/GenBank/DDBJ whole genome shotgun (WGS) entry which is preliminary data.</text>
</comment>
<evidence type="ECO:0000256" key="3">
    <source>
        <dbReference type="ARBA" id="ARBA00022679"/>
    </source>
</evidence>
<protein>
    <submittedName>
        <fullName evidence="9">Undecaprenyl-phosphate glucose phosphotransferase</fullName>
        <ecNumber evidence="9">2.7.8.31</ecNumber>
    </submittedName>
</protein>
<evidence type="ECO:0000256" key="7">
    <source>
        <dbReference type="SAM" id="Phobius"/>
    </source>
</evidence>
<feature type="transmembrane region" description="Helical" evidence="7">
    <location>
        <begin position="75"/>
        <end position="94"/>
    </location>
</feature>
<dbReference type="Pfam" id="PF13727">
    <property type="entry name" value="CoA_binding_3"/>
    <property type="match status" value="1"/>
</dbReference>
<comment type="subcellular location">
    <subcellularLocation>
        <location evidence="1">Membrane</location>
        <topology evidence="1">Multi-pass membrane protein</topology>
    </subcellularLocation>
</comment>
<dbReference type="PANTHER" id="PTHR30576">
    <property type="entry name" value="COLANIC BIOSYNTHESIS UDP-GLUCOSE LIPID CARRIER TRANSFERASE"/>
    <property type="match status" value="1"/>
</dbReference>
<dbReference type="EC" id="2.7.8.31" evidence="9"/>
<dbReference type="InterPro" id="IPR017475">
    <property type="entry name" value="EPS_sugar_tfrase"/>
</dbReference>
<accession>A0ABU7IQN2</accession>
<proteinExistence type="inferred from homology"/>
<keyword evidence="5 7" id="KW-1133">Transmembrane helix</keyword>
<keyword evidence="4 7" id="KW-0812">Transmembrane</keyword>
<feature type="transmembrane region" description="Helical" evidence="7">
    <location>
        <begin position="12"/>
        <end position="32"/>
    </location>
</feature>
<evidence type="ECO:0000256" key="6">
    <source>
        <dbReference type="ARBA" id="ARBA00023136"/>
    </source>
</evidence>
<gene>
    <name evidence="9" type="ORF">V1I91_03805</name>
</gene>
<keyword evidence="3 9" id="KW-0808">Transferase</keyword>
<feature type="transmembrane region" description="Helical" evidence="7">
    <location>
        <begin position="265"/>
        <end position="287"/>
    </location>
</feature>
<dbReference type="InterPro" id="IPR017473">
    <property type="entry name" value="Undecaprenyl-P_gluc_Ptfrase"/>
</dbReference>
<keyword evidence="10" id="KW-1185">Reference proteome</keyword>
<evidence type="ECO:0000256" key="2">
    <source>
        <dbReference type="ARBA" id="ARBA00006464"/>
    </source>
</evidence>
<reference evidence="9 10" key="1">
    <citation type="submission" date="2024-01" db="EMBL/GenBank/DDBJ databases">
        <title>Maribacter spp. originated from different algae showed divergent polysaccharides utilization ability.</title>
        <authorList>
            <person name="Wang H."/>
            <person name="Wu Y."/>
        </authorList>
    </citation>
    <scope>NUCLEOTIDE SEQUENCE [LARGE SCALE GENOMIC DNA]</scope>
    <source>
        <strain evidence="9 10">PR1</strain>
    </source>
</reference>
<dbReference type="Proteomes" id="UP001356308">
    <property type="component" value="Unassembled WGS sequence"/>
</dbReference>
<sequence>MFLSQQHRYSGFITPLSYFTDLLVINLFTYFLPINFQNPWLFHSYISIAWIIISFKNEFYEVHRYSKVVIILRKLFTQFVFFFLVLYAYIGFFKQPLMSRLALGKYFLLVFVGVFALKFLNYILLMQYRSLWKGNIRNVVVIGKSKKANQLIEVFEERKEYGYKFKRQFSTRDQNFDIITCFRYIVNNNIDEIYCSVSELKNDEIASFVNFADNNLKTLKFLPDNKNIFAKKLKFEYYDYLPILSLRDIPLHTSLNAFLKRTFDIGFSLFVIFGILIWLGPLLALLIRLESKGPVFFIQKRTGFDNKEFQCFKFRSMTVNEDSDDKQAAKNDMRVTRIGKFIRKTSIDELPQFYNVLFGNMSVVGPRPHMVKHTDEYANRVDKYMLRHFVKPGITGLAQIRGYRGEIEKESDIQNRIKFDIFYVENWSFFLDVKIIVQTVVNAFKGEEKAY</sequence>
<evidence type="ECO:0000259" key="8">
    <source>
        <dbReference type="Pfam" id="PF02397"/>
    </source>
</evidence>
<dbReference type="RefSeq" id="WP_272650008.1">
    <property type="nucleotide sequence ID" value="NZ_JAZDDG010000002.1"/>
</dbReference>
<evidence type="ECO:0000256" key="5">
    <source>
        <dbReference type="ARBA" id="ARBA00022989"/>
    </source>
</evidence>
<dbReference type="InterPro" id="IPR003362">
    <property type="entry name" value="Bact_transf"/>
</dbReference>
<dbReference type="NCBIfam" id="TIGR03025">
    <property type="entry name" value="EPS_sugtrans"/>
    <property type="match status" value="1"/>
</dbReference>
<dbReference type="Pfam" id="PF02397">
    <property type="entry name" value="Bac_transf"/>
    <property type="match status" value="1"/>
</dbReference>
<name>A0ABU7IQN2_9FLAO</name>
<organism evidence="9 10">
    <name type="scientific">Maribacter cobaltidurans</name>
    <dbReference type="NCBI Taxonomy" id="1178778"/>
    <lineage>
        <taxon>Bacteria</taxon>
        <taxon>Pseudomonadati</taxon>
        <taxon>Bacteroidota</taxon>
        <taxon>Flavobacteriia</taxon>
        <taxon>Flavobacteriales</taxon>
        <taxon>Flavobacteriaceae</taxon>
        <taxon>Maribacter</taxon>
    </lineage>
</organism>
<keyword evidence="6 7" id="KW-0472">Membrane</keyword>
<dbReference type="PANTHER" id="PTHR30576:SF0">
    <property type="entry name" value="UNDECAPRENYL-PHOSPHATE N-ACETYLGALACTOSAMINYL 1-PHOSPHATE TRANSFERASE-RELATED"/>
    <property type="match status" value="1"/>
</dbReference>
<dbReference type="GO" id="GO:0089702">
    <property type="term" value="F:undecaprenyl-phosphate glucose phosphotransferase activity"/>
    <property type="evidence" value="ECO:0007669"/>
    <property type="project" value="UniProtKB-EC"/>
</dbReference>
<dbReference type="EMBL" id="JAZDDG010000002">
    <property type="protein sequence ID" value="MEE1975178.1"/>
    <property type="molecule type" value="Genomic_DNA"/>
</dbReference>
<dbReference type="NCBIfam" id="TIGR03023">
    <property type="entry name" value="WcaJ_sugtrans"/>
    <property type="match status" value="1"/>
</dbReference>